<evidence type="ECO:0000313" key="3">
    <source>
        <dbReference type="EMBL" id="PWN35432.1"/>
    </source>
</evidence>
<dbReference type="GeneID" id="37020519"/>
<dbReference type="RefSeq" id="XP_025355734.1">
    <property type="nucleotide sequence ID" value="XM_025498738.1"/>
</dbReference>
<protein>
    <recommendedName>
        <fullName evidence="2">tRNA-splicing endonuclease subunit Sen15 domain-containing protein</fullName>
    </recommendedName>
</protein>
<name>A0A316VCZ4_9BASI</name>
<keyword evidence="1" id="KW-0819">tRNA processing</keyword>
<reference evidence="3 4" key="1">
    <citation type="journal article" date="2018" name="Mol. Biol. Evol.">
        <title>Broad Genomic Sampling Reveals a Smut Pathogenic Ancestry of the Fungal Clade Ustilaginomycotina.</title>
        <authorList>
            <person name="Kijpornyongpan T."/>
            <person name="Mondo S.J."/>
            <person name="Barry K."/>
            <person name="Sandor L."/>
            <person name="Lee J."/>
            <person name="Lipzen A."/>
            <person name="Pangilinan J."/>
            <person name="LaButti K."/>
            <person name="Hainaut M."/>
            <person name="Henrissat B."/>
            <person name="Grigoriev I.V."/>
            <person name="Spatafora J.W."/>
            <person name="Aime M.C."/>
        </authorList>
    </citation>
    <scope>NUCLEOTIDE SEQUENCE [LARGE SCALE GENOMIC DNA]</scope>
    <source>
        <strain evidence="3 4">MCA 3882</strain>
    </source>
</reference>
<feature type="domain" description="tRNA-splicing endonuclease subunit Sen15" evidence="2">
    <location>
        <begin position="29"/>
        <end position="62"/>
    </location>
</feature>
<dbReference type="GO" id="GO:0008033">
    <property type="term" value="P:tRNA processing"/>
    <property type="evidence" value="ECO:0007669"/>
    <property type="project" value="UniProtKB-KW"/>
</dbReference>
<proteinExistence type="predicted"/>
<evidence type="ECO:0000313" key="4">
    <source>
        <dbReference type="Proteomes" id="UP000245771"/>
    </source>
</evidence>
<organism evidence="3 4">
    <name type="scientific">Meira miltonrushii</name>
    <dbReference type="NCBI Taxonomy" id="1280837"/>
    <lineage>
        <taxon>Eukaryota</taxon>
        <taxon>Fungi</taxon>
        <taxon>Dikarya</taxon>
        <taxon>Basidiomycota</taxon>
        <taxon>Ustilaginomycotina</taxon>
        <taxon>Exobasidiomycetes</taxon>
        <taxon>Exobasidiales</taxon>
        <taxon>Brachybasidiaceae</taxon>
        <taxon>Meira</taxon>
    </lineage>
</organism>
<dbReference type="Pfam" id="PF09631">
    <property type="entry name" value="Sen15"/>
    <property type="match status" value="1"/>
</dbReference>
<accession>A0A316VCZ4</accession>
<dbReference type="Proteomes" id="UP000245771">
    <property type="component" value="Unassembled WGS sequence"/>
</dbReference>
<gene>
    <name evidence="3" type="ORF">FA14DRAFT_160579</name>
</gene>
<evidence type="ECO:0000259" key="2">
    <source>
        <dbReference type="Pfam" id="PF09631"/>
    </source>
</evidence>
<sequence length="64" mass="7229">MTDILQTARFKQIFAFLDTLDLHVSDNDGKEVPLLKDHFLLSVHASDATVVYYNIARGLVKPIN</sequence>
<dbReference type="AlphaFoldDB" id="A0A316VCZ4"/>
<dbReference type="InterPro" id="IPR018593">
    <property type="entry name" value="tRNA-endonuc_su_Sen15"/>
</dbReference>
<dbReference type="OrthoDB" id="10002170at2759"/>
<dbReference type="EMBL" id="KZ819603">
    <property type="protein sequence ID" value="PWN35432.1"/>
    <property type="molecule type" value="Genomic_DNA"/>
</dbReference>
<dbReference type="InParanoid" id="A0A316VCZ4"/>
<keyword evidence="4" id="KW-1185">Reference proteome</keyword>
<evidence type="ECO:0000256" key="1">
    <source>
        <dbReference type="ARBA" id="ARBA00022694"/>
    </source>
</evidence>